<name>C4GDI3_9FIRM</name>
<dbReference type="EMBL" id="ACIP02000007">
    <property type="protein sequence ID" value="EEP27462.1"/>
    <property type="molecule type" value="Genomic_DNA"/>
</dbReference>
<accession>C4GDI3</accession>
<gene>
    <name evidence="2" type="ORF">GCWU000342_02156</name>
</gene>
<protein>
    <submittedName>
        <fullName evidence="2">Uncharacterized protein</fullName>
    </submittedName>
</protein>
<feature type="compositionally biased region" description="Basic and acidic residues" evidence="1">
    <location>
        <begin position="1"/>
        <end position="10"/>
    </location>
</feature>
<feature type="region of interest" description="Disordered" evidence="1">
    <location>
        <begin position="1"/>
        <end position="23"/>
    </location>
</feature>
<proteinExistence type="predicted"/>
<comment type="caution">
    <text evidence="2">The sequence shown here is derived from an EMBL/GenBank/DDBJ whole genome shotgun (WGS) entry which is preliminary data.</text>
</comment>
<evidence type="ECO:0000313" key="3">
    <source>
        <dbReference type="Proteomes" id="UP000003494"/>
    </source>
</evidence>
<dbReference type="AlphaFoldDB" id="C4GDI3"/>
<feature type="region of interest" description="Disordered" evidence="1">
    <location>
        <begin position="82"/>
        <end position="106"/>
    </location>
</feature>
<dbReference type="STRING" id="626523.GCWU000342_02156"/>
<evidence type="ECO:0000256" key="1">
    <source>
        <dbReference type="SAM" id="MobiDB-lite"/>
    </source>
</evidence>
<dbReference type="HOGENOM" id="CLU_2221446_0_0_9"/>
<keyword evidence="3" id="KW-1185">Reference proteome</keyword>
<evidence type="ECO:0000313" key="2">
    <source>
        <dbReference type="EMBL" id="EEP27462.1"/>
    </source>
</evidence>
<organism evidence="2 3">
    <name type="scientific">Shuttleworthella satelles DSM 14600</name>
    <dbReference type="NCBI Taxonomy" id="626523"/>
    <lineage>
        <taxon>Bacteria</taxon>
        <taxon>Bacillati</taxon>
        <taxon>Bacillota</taxon>
        <taxon>Clostridia</taxon>
        <taxon>Lachnospirales</taxon>
        <taxon>Lachnospiraceae</taxon>
        <taxon>Shuttleworthella</taxon>
    </lineage>
</organism>
<sequence length="106" mass="12280">MWRRCEEQKHRGPRMRRGSVRQTFDRKCIPDSGIRASQGLHRLEIWIEKRSKSLQRTCKRGNITEKNDSVLEAALDRGWKSDDTGFMPGSVEKAGASEYEGGRTWQ</sequence>
<reference evidence="2" key="1">
    <citation type="submission" date="2009-04" db="EMBL/GenBank/DDBJ databases">
        <authorList>
            <person name="Weinstock G."/>
            <person name="Sodergren E."/>
            <person name="Clifton S."/>
            <person name="Fulton L."/>
            <person name="Fulton B."/>
            <person name="Courtney L."/>
            <person name="Fronick C."/>
            <person name="Harrison M."/>
            <person name="Strong C."/>
            <person name="Farmer C."/>
            <person name="Delahaunty K."/>
            <person name="Markovic C."/>
            <person name="Hall O."/>
            <person name="Minx P."/>
            <person name="Tomlinson C."/>
            <person name="Mitreva M."/>
            <person name="Nelson J."/>
            <person name="Hou S."/>
            <person name="Wollam A."/>
            <person name="Pepin K.H."/>
            <person name="Johnson M."/>
            <person name="Bhonagiri V."/>
            <person name="Nash W.E."/>
            <person name="Warren W."/>
            <person name="Chinwalla A."/>
            <person name="Mardis E.R."/>
            <person name="Wilson R.K."/>
        </authorList>
    </citation>
    <scope>NUCLEOTIDE SEQUENCE [LARGE SCALE GENOMIC DNA]</scope>
    <source>
        <strain evidence="2">DSM 14600</strain>
    </source>
</reference>
<dbReference type="Proteomes" id="UP000003494">
    <property type="component" value="Unassembled WGS sequence"/>
</dbReference>